<accession>A0A7W9BFM9</accession>
<proteinExistence type="predicted"/>
<dbReference type="InterPro" id="IPR011990">
    <property type="entry name" value="TPR-like_helical_dom_sf"/>
</dbReference>
<dbReference type="SUPFAM" id="SSF48452">
    <property type="entry name" value="TPR-like"/>
    <property type="match status" value="1"/>
</dbReference>
<reference evidence="1 2" key="1">
    <citation type="submission" date="2020-08" db="EMBL/GenBank/DDBJ databases">
        <title>Genomic Encyclopedia of Type Strains, Phase IV (KMG-IV): sequencing the most valuable type-strain genomes for metagenomic binning, comparative biology and taxonomic classification.</title>
        <authorList>
            <person name="Goeker M."/>
        </authorList>
    </citation>
    <scope>NUCLEOTIDE SEQUENCE [LARGE SCALE GENOMIC DNA]</scope>
    <source>
        <strain evidence="1 2">DSM 100044</strain>
    </source>
</reference>
<name>A0A7W9BFM9_9SPHN</name>
<gene>
    <name evidence="1" type="ORF">FHS94_003159</name>
</gene>
<comment type="caution">
    <text evidence="1">The sequence shown here is derived from an EMBL/GenBank/DDBJ whole genome shotgun (WGS) entry which is preliminary data.</text>
</comment>
<dbReference type="EMBL" id="JACIJK010000010">
    <property type="protein sequence ID" value="MBB5716296.1"/>
    <property type="molecule type" value="Genomic_DNA"/>
</dbReference>
<evidence type="ECO:0000313" key="2">
    <source>
        <dbReference type="Proteomes" id="UP000546200"/>
    </source>
</evidence>
<dbReference type="RefSeq" id="WP_221234804.1">
    <property type="nucleotide sequence ID" value="NZ_JACIJK010000010.1"/>
</dbReference>
<evidence type="ECO:0008006" key="3">
    <source>
        <dbReference type="Google" id="ProtNLM"/>
    </source>
</evidence>
<sequence>MPASETRARDVVVTGVSLASLKKAVDDCLQSHCPATDDIVRSQEYANGQFALGDYAGSRETLRKARHRNARYASSIPVEVAGLHRATGRITGLVGLPDSEQLLMIDAVDALKAGLNKDDVRVLLARLEVGDAYARDRRLDEAIERYDTVRSQARRLSLRPVEGMAMLRKAVLLSAVASTQSIYNGRARAAVKEIQQTSDADMAPFRNACQLIQVQLTRKASERDAAFDAAIARMEPLASTRPTLLYSPPVELAPSIHDLTANSDTPWADISFLVTPDGHVGDVQLVAKSGHLERQWLRPVIQATSQRRYMPMALSGSTGLRQTVRYSFVGDLVARSGSHLLYRSPTPRVVSIDMTPDSNYLPLKDG</sequence>
<dbReference type="AlphaFoldDB" id="A0A7W9BFM9"/>
<organism evidence="1 2">
    <name type="scientific">Sphingomonas aerophila</name>
    <dbReference type="NCBI Taxonomy" id="1344948"/>
    <lineage>
        <taxon>Bacteria</taxon>
        <taxon>Pseudomonadati</taxon>
        <taxon>Pseudomonadota</taxon>
        <taxon>Alphaproteobacteria</taxon>
        <taxon>Sphingomonadales</taxon>
        <taxon>Sphingomonadaceae</taxon>
        <taxon>Sphingomonas</taxon>
    </lineage>
</organism>
<dbReference type="Proteomes" id="UP000546200">
    <property type="component" value="Unassembled WGS sequence"/>
</dbReference>
<protein>
    <recommendedName>
        <fullName evidence="3">TonB C-terminal domain-containing protein</fullName>
    </recommendedName>
</protein>
<keyword evidence="2" id="KW-1185">Reference proteome</keyword>
<evidence type="ECO:0000313" key="1">
    <source>
        <dbReference type="EMBL" id="MBB5716296.1"/>
    </source>
</evidence>